<dbReference type="Proteomes" id="UP000054549">
    <property type="component" value="Unassembled WGS sequence"/>
</dbReference>
<evidence type="ECO:0000313" key="1">
    <source>
        <dbReference type="EMBL" id="KIL59249.1"/>
    </source>
</evidence>
<accession>A0A0C2SYM1</accession>
<feature type="non-terminal residue" evidence="1">
    <location>
        <position position="422"/>
    </location>
</feature>
<name>A0A0C2SYM1_AMAMK</name>
<keyword evidence="2" id="KW-1185">Reference proteome</keyword>
<evidence type="ECO:0000313" key="2">
    <source>
        <dbReference type="Proteomes" id="UP000054549"/>
    </source>
</evidence>
<dbReference type="InParanoid" id="A0A0C2SYM1"/>
<protein>
    <submittedName>
        <fullName evidence="1">Uncharacterized protein</fullName>
    </submittedName>
</protein>
<reference evidence="1 2" key="1">
    <citation type="submission" date="2014-04" db="EMBL/GenBank/DDBJ databases">
        <title>Evolutionary Origins and Diversification of the Mycorrhizal Mutualists.</title>
        <authorList>
            <consortium name="DOE Joint Genome Institute"/>
            <consortium name="Mycorrhizal Genomics Consortium"/>
            <person name="Kohler A."/>
            <person name="Kuo A."/>
            <person name="Nagy L.G."/>
            <person name="Floudas D."/>
            <person name="Copeland A."/>
            <person name="Barry K.W."/>
            <person name="Cichocki N."/>
            <person name="Veneault-Fourrey C."/>
            <person name="LaButti K."/>
            <person name="Lindquist E.A."/>
            <person name="Lipzen A."/>
            <person name="Lundell T."/>
            <person name="Morin E."/>
            <person name="Murat C."/>
            <person name="Riley R."/>
            <person name="Ohm R."/>
            <person name="Sun H."/>
            <person name="Tunlid A."/>
            <person name="Henrissat B."/>
            <person name="Grigoriev I.V."/>
            <person name="Hibbett D.S."/>
            <person name="Martin F."/>
        </authorList>
    </citation>
    <scope>NUCLEOTIDE SEQUENCE [LARGE SCALE GENOMIC DNA]</scope>
    <source>
        <strain evidence="1 2">Koide BX008</strain>
    </source>
</reference>
<dbReference type="EMBL" id="KN818319">
    <property type="protein sequence ID" value="KIL59249.1"/>
    <property type="molecule type" value="Genomic_DNA"/>
</dbReference>
<dbReference type="HOGENOM" id="CLU_651443_0_0_1"/>
<organism evidence="1 2">
    <name type="scientific">Amanita muscaria (strain Koide BX008)</name>
    <dbReference type="NCBI Taxonomy" id="946122"/>
    <lineage>
        <taxon>Eukaryota</taxon>
        <taxon>Fungi</taxon>
        <taxon>Dikarya</taxon>
        <taxon>Basidiomycota</taxon>
        <taxon>Agaricomycotina</taxon>
        <taxon>Agaricomycetes</taxon>
        <taxon>Agaricomycetidae</taxon>
        <taxon>Agaricales</taxon>
        <taxon>Pluteineae</taxon>
        <taxon>Amanitaceae</taxon>
        <taxon>Amanita</taxon>
    </lineage>
</organism>
<proteinExistence type="predicted"/>
<dbReference type="AlphaFoldDB" id="A0A0C2SYM1"/>
<sequence length="422" mass="49338">MYRQWQSACQYLSKFQPFGCRFANEISNVYLEGRFDDCHWYTYLNQSKDLQLSVEYPTPRQDNVVARSYQYSQVPPISQTDMAMIETVLSIGVLPTNVDNRACLLAFYKSMLADAEWAYQLEDLNSSGASWPRHVFINPLGNLRGGRLVFGKKNTFKWHVTKWEDSNNNYCVSHRLGNWTRFTIPLASSTATPKVCLYAWAKFLSDETTNRHMWTWLAQAETLREQIRKHDCVLDDNILIGRQIEFELSFQSTFLGVSFRPISKVAYLFVKDLDSNGEIETYWSTNAEGLDQMSPTMMTLVGLRKPSVSMELHAVHWSSSYYEALRVFHRACGFDPMSNDVADFLKLPIVRFEANKRTLTKRRSMESLHPGRALERVGRAVRWESDAFIWSRRRSSFSARYDVRVEPWQWYKKLWDSPQCWL</sequence>
<gene>
    <name evidence="1" type="ORF">M378DRAFT_169515</name>
</gene>
<dbReference type="OrthoDB" id="2934367at2759"/>